<evidence type="ECO:0000313" key="2">
    <source>
        <dbReference type="EMBL" id="MDY7228583.1"/>
    </source>
</evidence>
<dbReference type="RefSeq" id="WP_321547308.1">
    <property type="nucleotide sequence ID" value="NZ_JAXIVS010000006.1"/>
</dbReference>
<accession>A0ABU5H6W3</accession>
<dbReference type="Proteomes" id="UP001291309">
    <property type="component" value="Unassembled WGS sequence"/>
</dbReference>
<dbReference type="SUPFAM" id="SSF48695">
    <property type="entry name" value="Multiheme cytochromes"/>
    <property type="match status" value="1"/>
</dbReference>
<comment type="caution">
    <text evidence="2">The sequence shown here is derived from an EMBL/GenBank/DDBJ whole genome shotgun (WGS) entry which is preliminary data.</text>
</comment>
<evidence type="ECO:0000256" key="1">
    <source>
        <dbReference type="SAM" id="SignalP"/>
    </source>
</evidence>
<organism evidence="2 3">
    <name type="scientific">Hyalangium rubrum</name>
    <dbReference type="NCBI Taxonomy" id="3103134"/>
    <lineage>
        <taxon>Bacteria</taxon>
        <taxon>Pseudomonadati</taxon>
        <taxon>Myxococcota</taxon>
        <taxon>Myxococcia</taxon>
        <taxon>Myxococcales</taxon>
        <taxon>Cystobacterineae</taxon>
        <taxon>Archangiaceae</taxon>
        <taxon>Hyalangium</taxon>
    </lineage>
</organism>
<reference evidence="2 3" key="1">
    <citation type="submission" date="2023-12" db="EMBL/GenBank/DDBJ databases">
        <title>the genome sequence of Hyalangium sp. s54d21.</title>
        <authorList>
            <person name="Zhang X."/>
        </authorList>
    </citation>
    <scope>NUCLEOTIDE SEQUENCE [LARGE SCALE GENOMIC DNA]</scope>
    <source>
        <strain evidence="3">s54d21</strain>
    </source>
</reference>
<dbReference type="PROSITE" id="PS51257">
    <property type="entry name" value="PROKAR_LIPOPROTEIN"/>
    <property type="match status" value="1"/>
</dbReference>
<dbReference type="EMBL" id="JAXIVS010000006">
    <property type="protein sequence ID" value="MDY7228583.1"/>
    <property type="molecule type" value="Genomic_DNA"/>
</dbReference>
<gene>
    <name evidence="2" type="ORF">SYV04_19330</name>
</gene>
<sequence>MRPSFFLGASVLALLAGAACGRRQPESAMRLSDVLPPVAPNELRTPEAFAVIGDKSERSKALFLEASRVLLHPRCANCHPDGDSPYQGTEWKPHDPPVVRGPEDKGVVGMECTSCHQDKNLELARVPGAPNWHVAPRSMAWVGRTPRAICEQLKDPARNGGKTLAQLVEHNGHDELVAWGWQPGAGREPAPGSQERFGAITAAWVETGAECPSEEARP</sequence>
<protein>
    <submittedName>
        <fullName evidence="2">Isoquinoline 1-oxidoreductase subunit</fullName>
    </submittedName>
</protein>
<evidence type="ECO:0000313" key="3">
    <source>
        <dbReference type="Proteomes" id="UP001291309"/>
    </source>
</evidence>
<dbReference type="InterPro" id="IPR036280">
    <property type="entry name" value="Multihaem_cyt_sf"/>
</dbReference>
<feature type="signal peptide" evidence="1">
    <location>
        <begin position="1"/>
        <end position="18"/>
    </location>
</feature>
<feature type="chain" id="PRO_5046315749" evidence="1">
    <location>
        <begin position="19"/>
        <end position="218"/>
    </location>
</feature>
<name>A0ABU5H6W3_9BACT</name>
<proteinExistence type="predicted"/>
<keyword evidence="1" id="KW-0732">Signal</keyword>
<keyword evidence="3" id="KW-1185">Reference proteome</keyword>